<sequence>MSINFVKYVVIALLLMLLSSCGGGSGGDAENSEQSNDQSVNNNLTGYLFSEESGDKAYLVDLSTGIASIIPNTDWENQDERFPYGIARYYKYSVQNSNSQFVGLAVNCKGENPDPLATSMSCIFFQDYSGNYLGQIDLLYDVSNVELSPDGQYLALFRNFNPGVSGQEWFEVFTIDGRFLSDRRLRARNIQWLFSGGIVYGDGRRFVFTKPYSTDTDYSLILPDSIGDGWISDFDISSDQSQIVFTYASESTAFTSVEAKLYIMNTDGTNVRLLADVPANETANITDPTWSPNGNWIILEEGNIEGQDQNVPGTAGYIYIVPSENLGKVFILSVDDSKRSQEVIQVWHDQDGAGPSETLSLRSSGRRYEWIP</sequence>
<evidence type="ECO:0000256" key="1">
    <source>
        <dbReference type="SAM" id="SignalP"/>
    </source>
</evidence>
<keyword evidence="3" id="KW-1185">Reference proteome</keyword>
<dbReference type="EMBL" id="LVJZ01000009">
    <property type="protein sequence ID" value="ODB91920.1"/>
    <property type="molecule type" value="Genomic_DNA"/>
</dbReference>
<evidence type="ECO:0000313" key="3">
    <source>
        <dbReference type="Proteomes" id="UP000094849"/>
    </source>
</evidence>
<dbReference type="AlphaFoldDB" id="A0A1E2UGM0"/>
<feature type="signal peptide" evidence="1">
    <location>
        <begin position="1"/>
        <end position="22"/>
    </location>
</feature>
<feature type="chain" id="PRO_5009118834" evidence="1">
    <location>
        <begin position="23"/>
        <end position="372"/>
    </location>
</feature>
<gene>
    <name evidence="2" type="ORF">A3196_20100</name>
</gene>
<protein>
    <submittedName>
        <fullName evidence="2">Uncharacterized protein</fullName>
    </submittedName>
</protein>
<evidence type="ECO:0000313" key="2">
    <source>
        <dbReference type="EMBL" id="ODB91920.1"/>
    </source>
</evidence>
<reference evidence="2 3" key="1">
    <citation type="submission" date="2016-03" db="EMBL/GenBank/DDBJ databases">
        <title>Chemosynthetic sulphur-oxidizing symbionts of marine invertebrate animals are capable of nitrogen fixation.</title>
        <authorList>
            <person name="Petersen J.M."/>
            <person name="Kemper A."/>
            <person name="Gruber-Vodicka H."/>
            <person name="Cardini U."/>
            <person name="Geest Mvander."/>
            <person name="Kleiner M."/>
            <person name="Bulgheresi S."/>
            <person name="Fussmann M."/>
            <person name="Herbold C."/>
            <person name="Seah B.K.B."/>
            <person name="Antony C.Paul."/>
            <person name="Liu D."/>
            <person name="Belitz A."/>
            <person name="Weber M."/>
        </authorList>
    </citation>
    <scope>NUCLEOTIDE SEQUENCE [LARGE SCALE GENOMIC DNA]</scope>
    <source>
        <strain evidence="2">G_D</strain>
    </source>
</reference>
<accession>A0A1E2UGM0</accession>
<dbReference type="RefSeq" id="WP_069025132.1">
    <property type="nucleotide sequence ID" value="NZ_LVJZ01000009.1"/>
</dbReference>
<name>A0A1E2UGM0_9GAMM</name>
<keyword evidence="1" id="KW-0732">Signal</keyword>
<dbReference type="Gene3D" id="2.120.10.30">
    <property type="entry name" value="TolB, C-terminal domain"/>
    <property type="match status" value="1"/>
</dbReference>
<dbReference type="Proteomes" id="UP000094849">
    <property type="component" value="Unassembled WGS sequence"/>
</dbReference>
<dbReference type="SUPFAM" id="SSF82171">
    <property type="entry name" value="DPP6 N-terminal domain-like"/>
    <property type="match status" value="1"/>
</dbReference>
<comment type="caution">
    <text evidence="2">The sequence shown here is derived from an EMBL/GenBank/DDBJ whole genome shotgun (WGS) entry which is preliminary data.</text>
</comment>
<dbReference type="InterPro" id="IPR011042">
    <property type="entry name" value="6-blade_b-propeller_TolB-like"/>
</dbReference>
<dbReference type="PROSITE" id="PS51257">
    <property type="entry name" value="PROKAR_LIPOPROTEIN"/>
    <property type="match status" value="1"/>
</dbReference>
<organism evidence="2 3">
    <name type="scientific">Candidatus Thiodiazotropha endoloripes</name>
    <dbReference type="NCBI Taxonomy" id="1818881"/>
    <lineage>
        <taxon>Bacteria</taxon>
        <taxon>Pseudomonadati</taxon>
        <taxon>Pseudomonadota</taxon>
        <taxon>Gammaproteobacteria</taxon>
        <taxon>Chromatiales</taxon>
        <taxon>Sedimenticolaceae</taxon>
        <taxon>Candidatus Thiodiazotropha</taxon>
    </lineage>
</organism>
<proteinExistence type="predicted"/>